<dbReference type="GeneID" id="16694636"/>
<dbReference type="EMBL" id="KC993183">
    <property type="protein sequence ID" value="AGS44249.1"/>
    <property type="molecule type" value="Genomic_DNA"/>
</dbReference>
<name>S5TEG6_9ASCO</name>
<organism evidence="1">
    <name type="scientific">Barnettozyma californica</name>
    <dbReference type="NCBI Taxonomy" id="36038"/>
    <lineage>
        <taxon>Eukaryota</taxon>
        <taxon>Fungi</taxon>
        <taxon>Dikarya</taxon>
        <taxon>Ascomycota</taxon>
        <taxon>Saccharomycotina</taxon>
        <taxon>Saccharomycetes</taxon>
        <taxon>Phaffomycetales</taxon>
        <taxon>Phaffomycetaceae</taxon>
        <taxon>Barnettozyma</taxon>
    </lineage>
</organism>
<keyword evidence="1" id="KW-0496">Mitochondrion</keyword>
<proteinExistence type="predicted"/>
<evidence type="ECO:0008006" key="2">
    <source>
        <dbReference type="Google" id="ProtNLM"/>
    </source>
</evidence>
<geneLocation type="mitochondrion" evidence="1"/>
<dbReference type="RefSeq" id="YP_008474956.1">
    <property type="nucleotide sequence ID" value="NC_022159.1"/>
</dbReference>
<protein>
    <recommendedName>
        <fullName evidence="2">Homing endonuclease LAGLIDADG domain-containing protein</fullName>
    </recommendedName>
</protein>
<dbReference type="SUPFAM" id="SSF55608">
    <property type="entry name" value="Homing endonucleases"/>
    <property type="match status" value="1"/>
</dbReference>
<accession>S5TEG6</accession>
<dbReference type="AlphaFoldDB" id="S5TEG6"/>
<reference evidence="1" key="1">
    <citation type="submission" date="2013-04" db="EMBL/GenBank/DDBJ databases">
        <authorList>
            <person name="Hegedusova E."/>
            <person name="Brejova B."/>
            <person name="Nosek J."/>
        </authorList>
    </citation>
    <scope>NUCLEOTIDE SEQUENCE</scope>
    <source>
        <strain evidence="1">CBS 252</strain>
    </source>
</reference>
<dbReference type="InterPro" id="IPR027434">
    <property type="entry name" value="Homing_endonucl"/>
</dbReference>
<sequence length="133" mass="15718">MRGIIKSIKIKNINIHYYYNYIIILLNNYLFSKINITNIIIQNKKKTLVNETPNGYNFNNNNNNNNKNKIYKIINKYIKVIRDSKLSKHFKAWFSGFVSGDGSLFITPNNLGCINILLKKKWMKNFSFNKLTF</sequence>
<evidence type="ECO:0000313" key="1">
    <source>
        <dbReference type="EMBL" id="AGS44249.1"/>
    </source>
</evidence>
<gene>
    <name evidence="1" type="primary">orf133</name>
</gene>